<dbReference type="Proteomes" id="UP001558652">
    <property type="component" value="Unassembled WGS sequence"/>
</dbReference>
<feature type="transmembrane region" description="Helical" evidence="5">
    <location>
        <begin position="231"/>
        <end position="248"/>
    </location>
</feature>
<evidence type="ECO:0000313" key="6">
    <source>
        <dbReference type="EMBL" id="KAL1139367.1"/>
    </source>
</evidence>
<evidence type="ECO:0000256" key="5">
    <source>
        <dbReference type="SAM" id="Phobius"/>
    </source>
</evidence>
<dbReference type="GO" id="GO:0051205">
    <property type="term" value="P:protein insertion into membrane"/>
    <property type="evidence" value="ECO:0007669"/>
    <property type="project" value="UniProtKB-ARBA"/>
</dbReference>
<gene>
    <name evidence="6" type="ORF">AAG570_006351</name>
</gene>
<feature type="transmembrane region" description="Helical" evidence="5">
    <location>
        <begin position="201"/>
        <end position="219"/>
    </location>
</feature>
<name>A0ABD0YTU4_9HEMI</name>
<keyword evidence="7" id="KW-1185">Reference proteome</keyword>
<accession>A0ABD0YTU4</accession>
<dbReference type="CDD" id="cd20069">
    <property type="entry name" value="5TM_Oxa1-like"/>
    <property type="match status" value="1"/>
</dbReference>
<sequence>MSVSNFGSRKCNPSLVPSNCVANSNNYEQNLFTVGRYNNQTLPWFDIKKNTILNINRCNLNGYRYISTEGASNYTDAWPVFNYISQSSPVAITKELIINVHDISGLPWWATIMLITFSLRTFLTLPLTIYQTYILAKVENIALLEMPDHAKRIKKETDAKVRQLKWDKREATLYYKTSLKKQWNTLIVRDNCHPFKATITLWFQIPTWIFFSAALRNLAYMLPVKTAEAQIAYLQLCVGGFMWIPNLTQPDGTLILPFVLGLSNLAIIEIQAMMRMREATRFQNIVTNFFRCFSVALIPISATVPSVLCLYWTTSSLLALFQNLFMMSNKVRSFCQIPDTPSTFDRPYAQLMAEIKEKIFRKI</sequence>
<evidence type="ECO:0000256" key="4">
    <source>
        <dbReference type="ARBA" id="ARBA00023136"/>
    </source>
</evidence>
<dbReference type="EMBL" id="JBFDAA010000002">
    <property type="protein sequence ID" value="KAL1139367.1"/>
    <property type="molecule type" value="Genomic_DNA"/>
</dbReference>
<keyword evidence="2 5" id="KW-0812">Transmembrane</keyword>
<dbReference type="InterPro" id="IPR001708">
    <property type="entry name" value="YidC/ALB3/OXA1/COX18"/>
</dbReference>
<evidence type="ECO:0000256" key="2">
    <source>
        <dbReference type="ARBA" id="ARBA00022692"/>
    </source>
</evidence>
<evidence type="ECO:0000256" key="1">
    <source>
        <dbReference type="ARBA" id="ARBA00004141"/>
    </source>
</evidence>
<keyword evidence="3 5" id="KW-1133">Transmembrane helix</keyword>
<organism evidence="6 7">
    <name type="scientific">Ranatra chinensis</name>
    <dbReference type="NCBI Taxonomy" id="642074"/>
    <lineage>
        <taxon>Eukaryota</taxon>
        <taxon>Metazoa</taxon>
        <taxon>Ecdysozoa</taxon>
        <taxon>Arthropoda</taxon>
        <taxon>Hexapoda</taxon>
        <taxon>Insecta</taxon>
        <taxon>Pterygota</taxon>
        <taxon>Neoptera</taxon>
        <taxon>Paraneoptera</taxon>
        <taxon>Hemiptera</taxon>
        <taxon>Heteroptera</taxon>
        <taxon>Panheteroptera</taxon>
        <taxon>Nepomorpha</taxon>
        <taxon>Nepidae</taxon>
        <taxon>Ranatrinae</taxon>
        <taxon>Ranatra</taxon>
    </lineage>
</organism>
<keyword evidence="4 5" id="KW-0472">Membrane</keyword>
<feature type="transmembrane region" description="Helical" evidence="5">
    <location>
        <begin position="285"/>
        <end position="304"/>
    </location>
</feature>
<comment type="caution">
    <text evidence="6">The sequence shown here is derived from an EMBL/GenBank/DDBJ whole genome shotgun (WGS) entry which is preliminary data.</text>
</comment>
<comment type="subcellular location">
    <subcellularLocation>
        <location evidence="1">Membrane</location>
        <topology evidence="1">Multi-pass membrane protein</topology>
    </subcellularLocation>
</comment>
<dbReference type="PANTHER" id="PTHR12428:SF65">
    <property type="entry name" value="CYTOCHROME C OXIDASE ASSEMBLY PROTEIN COX18, MITOCHONDRIAL"/>
    <property type="match status" value="1"/>
</dbReference>
<protein>
    <recommendedName>
        <fullName evidence="8">Mitochondrial inner membrane protein COX18</fullName>
    </recommendedName>
</protein>
<evidence type="ECO:0000313" key="7">
    <source>
        <dbReference type="Proteomes" id="UP001558652"/>
    </source>
</evidence>
<evidence type="ECO:0008006" key="8">
    <source>
        <dbReference type="Google" id="ProtNLM"/>
    </source>
</evidence>
<dbReference type="PANTHER" id="PTHR12428">
    <property type="entry name" value="OXA1"/>
    <property type="match status" value="1"/>
</dbReference>
<proteinExistence type="predicted"/>
<dbReference type="AlphaFoldDB" id="A0ABD0YTU4"/>
<dbReference type="GO" id="GO:0016020">
    <property type="term" value="C:membrane"/>
    <property type="evidence" value="ECO:0007669"/>
    <property type="project" value="UniProtKB-SubCell"/>
</dbReference>
<feature type="transmembrane region" description="Helical" evidence="5">
    <location>
        <begin position="254"/>
        <end position="273"/>
    </location>
</feature>
<reference evidence="6 7" key="1">
    <citation type="submission" date="2024-07" db="EMBL/GenBank/DDBJ databases">
        <title>Chromosome-level genome assembly of the water stick insect Ranatra chinensis (Heteroptera: Nepidae).</title>
        <authorList>
            <person name="Liu X."/>
        </authorList>
    </citation>
    <scope>NUCLEOTIDE SEQUENCE [LARGE SCALE GENOMIC DNA]</scope>
    <source>
        <strain evidence="6">Cailab_2021Rc</strain>
        <tissue evidence="6">Muscle</tissue>
    </source>
</reference>
<evidence type="ECO:0000256" key="3">
    <source>
        <dbReference type="ARBA" id="ARBA00022989"/>
    </source>
</evidence>